<evidence type="ECO:0000313" key="2">
    <source>
        <dbReference type="Proteomes" id="UP000317835"/>
    </source>
</evidence>
<dbReference type="Proteomes" id="UP000317835">
    <property type="component" value="Chromosome"/>
</dbReference>
<dbReference type="OrthoDB" id="266247at2"/>
<evidence type="ECO:0008006" key="3">
    <source>
        <dbReference type="Google" id="ProtNLM"/>
    </source>
</evidence>
<reference evidence="1 2" key="1">
    <citation type="submission" date="2019-02" db="EMBL/GenBank/DDBJ databases">
        <title>Deep-cultivation of Planctomycetes and their phenomic and genomic characterization uncovers novel biology.</title>
        <authorList>
            <person name="Wiegand S."/>
            <person name="Jogler M."/>
            <person name="Boedeker C."/>
            <person name="Pinto D."/>
            <person name="Vollmers J."/>
            <person name="Rivas-Marin E."/>
            <person name="Kohn T."/>
            <person name="Peeters S.H."/>
            <person name="Heuer A."/>
            <person name="Rast P."/>
            <person name="Oberbeckmann S."/>
            <person name="Bunk B."/>
            <person name="Jeske O."/>
            <person name="Meyerdierks A."/>
            <person name="Storesund J.E."/>
            <person name="Kallscheuer N."/>
            <person name="Luecker S."/>
            <person name="Lage O.M."/>
            <person name="Pohl T."/>
            <person name="Merkel B.J."/>
            <person name="Hornburger P."/>
            <person name="Mueller R.-W."/>
            <person name="Bruemmer F."/>
            <person name="Labrenz M."/>
            <person name="Spormann A.M."/>
            <person name="Op den Camp H."/>
            <person name="Overmann J."/>
            <person name="Amann R."/>
            <person name="Jetten M.S.M."/>
            <person name="Mascher T."/>
            <person name="Medema M.H."/>
            <person name="Devos D.P."/>
            <person name="Kaster A.-K."/>
            <person name="Ovreas L."/>
            <person name="Rohde M."/>
            <person name="Galperin M.Y."/>
            <person name="Jogler C."/>
        </authorList>
    </citation>
    <scope>NUCLEOTIDE SEQUENCE [LARGE SCALE GENOMIC DNA]</scope>
    <source>
        <strain evidence="1 2">ElP</strain>
    </source>
</reference>
<protein>
    <recommendedName>
        <fullName evidence="3">DUF4058 domain-containing protein</fullName>
    </recommendedName>
</protein>
<keyword evidence="2" id="KW-1185">Reference proteome</keyword>
<organism evidence="1 2">
    <name type="scientific">Tautonia plasticadhaerens</name>
    <dbReference type="NCBI Taxonomy" id="2527974"/>
    <lineage>
        <taxon>Bacteria</taxon>
        <taxon>Pseudomonadati</taxon>
        <taxon>Planctomycetota</taxon>
        <taxon>Planctomycetia</taxon>
        <taxon>Isosphaerales</taxon>
        <taxon>Isosphaeraceae</taxon>
        <taxon>Tautonia</taxon>
    </lineage>
</organism>
<proteinExistence type="predicted"/>
<dbReference type="KEGG" id="tpla:ElP_30020"/>
<name>A0A518H2Q2_9BACT</name>
<gene>
    <name evidence="1" type="ORF">ElP_30020</name>
</gene>
<evidence type="ECO:0000313" key="1">
    <source>
        <dbReference type="EMBL" id="QDV35100.1"/>
    </source>
</evidence>
<dbReference type="EMBL" id="CP036426">
    <property type="protein sequence ID" value="QDV35100.1"/>
    <property type="molecule type" value="Genomic_DNA"/>
</dbReference>
<sequence length="252" mass="27500">MPVHDWTRVGAGTFHAFHTAWIGRLMEALNGILPAGYYAMAEQHAGAMIADILTLHEPGERPDEMPDRGPVAVAVAPPRIRHRLLPSPMATYRQQRKTVAVRHASGHRLVALIEIASPSNKDRPKSVEEFAGKVVSALEAGIHVLLVDLLPPGPHDPNGLHGAIWSDFGDEQPIEPGLPLTLASYVSPGPGRLPEAYVEPIGVGSPMPEMPLFLDPDSYINTPLEPTYEASYRGMPAFWREVIEGLRESDRA</sequence>
<dbReference type="AlphaFoldDB" id="A0A518H2Q2"/>
<dbReference type="RefSeq" id="WP_145270460.1">
    <property type="nucleotide sequence ID" value="NZ_CP036426.1"/>
</dbReference>
<dbReference type="InterPro" id="IPR025132">
    <property type="entry name" value="DUF4058"/>
</dbReference>
<dbReference type="Pfam" id="PF13267">
    <property type="entry name" value="DUF4058"/>
    <property type="match status" value="1"/>
</dbReference>
<accession>A0A518H2Q2</accession>